<dbReference type="InterPro" id="IPR004838">
    <property type="entry name" value="NHTrfase_class1_PyrdxlP-BS"/>
</dbReference>
<evidence type="ECO:0000256" key="1">
    <source>
        <dbReference type="RuleBase" id="RU000481"/>
    </source>
</evidence>
<protein>
    <recommendedName>
        <fullName evidence="1">Aminotransferase</fullName>
        <ecNumber evidence="1">2.6.1.-</ecNumber>
    </recommendedName>
</protein>
<name>A0ABS5A8I9_9PSEU</name>
<gene>
    <name evidence="3" type="ORF">JOF53_001769</name>
</gene>
<dbReference type="GO" id="GO:0008483">
    <property type="term" value="F:transaminase activity"/>
    <property type="evidence" value="ECO:0007669"/>
    <property type="project" value="UniProtKB-KW"/>
</dbReference>
<dbReference type="PANTHER" id="PTHR43510:SF1">
    <property type="entry name" value="AMINOTRANSFERASE FUNCTION, HYPOTHETICAL (EUROFUNG)"/>
    <property type="match status" value="1"/>
</dbReference>
<dbReference type="EMBL" id="JAGIOO010000001">
    <property type="protein sequence ID" value="MBP2472897.1"/>
    <property type="molecule type" value="Genomic_DNA"/>
</dbReference>
<dbReference type="Proteomes" id="UP001519363">
    <property type="component" value="Unassembled WGS sequence"/>
</dbReference>
<evidence type="ECO:0000259" key="2">
    <source>
        <dbReference type="Pfam" id="PF00155"/>
    </source>
</evidence>
<dbReference type="Gene3D" id="3.90.1150.10">
    <property type="entry name" value="Aspartate Aminotransferase, domain 1"/>
    <property type="match status" value="1"/>
</dbReference>
<feature type="domain" description="Aminotransferase class I/classII large" evidence="2">
    <location>
        <begin position="53"/>
        <end position="364"/>
    </location>
</feature>
<dbReference type="SUPFAM" id="SSF53383">
    <property type="entry name" value="PLP-dependent transferases"/>
    <property type="match status" value="1"/>
</dbReference>
<organism evidence="3 4">
    <name type="scientific">Crossiella equi</name>
    <dbReference type="NCBI Taxonomy" id="130796"/>
    <lineage>
        <taxon>Bacteria</taxon>
        <taxon>Bacillati</taxon>
        <taxon>Actinomycetota</taxon>
        <taxon>Actinomycetes</taxon>
        <taxon>Pseudonocardiales</taxon>
        <taxon>Pseudonocardiaceae</taxon>
        <taxon>Crossiella</taxon>
    </lineage>
</organism>
<dbReference type="InterPro" id="IPR004839">
    <property type="entry name" value="Aminotransferase_I/II_large"/>
</dbReference>
<dbReference type="EC" id="2.6.1.-" evidence="1"/>
<dbReference type="InterPro" id="IPR015422">
    <property type="entry name" value="PyrdxlP-dep_Trfase_small"/>
</dbReference>
<evidence type="ECO:0000313" key="3">
    <source>
        <dbReference type="EMBL" id="MBP2472897.1"/>
    </source>
</evidence>
<dbReference type="CDD" id="cd00609">
    <property type="entry name" value="AAT_like"/>
    <property type="match status" value="1"/>
</dbReference>
<dbReference type="PANTHER" id="PTHR43510">
    <property type="entry name" value="AMINOTRANSFERASE FUNCTION, HYPOTHETICAL (EUROFUNG)"/>
    <property type="match status" value="1"/>
</dbReference>
<dbReference type="Gene3D" id="3.40.640.10">
    <property type="entry name" value="Type I PLP-dependent aspartate aminotransferase-like (Major domain)"/>
    <property type="match status" value="1"/>
</dbReference>
<proteinExistence type="inferred from homology"/>
<comment type="caution">
    <text evidence="3">The sequence shown here is derived from an EMBL/GenBank/DDBJ whole genome shotgun (WGS) entry which is preliminary data.</text>
</comment>
<reference evidence="3 4" key="1">
    <citation type="submission" date="2021-03" db="EMBL/GenBank/DDBJ databases">
        <title>Sequencing the genomes of 1000 actinobacteria strains.</title>
        <authorList>
            <person name="Klenk H.-P."/>
        </authorList>
    </citation>
    <scope>NUCLEOTIDE SEQUENCE [LARGE SCALE GENOMIC DNA]</scope>
    <source>
        <strain evidence="3 4">DSM 44580</strain>
    </source>
</reference>
<accession>A0ABS5A8I9</accession>
<keyword evidence="1" id="KW-0808">Transferase</keyword>
<dbReference type="InterPro" id="IPR015421">
    <property type="entry name" value="PyrdxlP-dep_Trfase_major"/>
</dbReference>
<dbReference type="PROSITE" id="PS00105">
    <property type="entry name" value="AA_TRANSFER_CLASS_1"/>
    <property type="match status" value="1"/>
</dbReference>
<keyword evidence="4" id="KW-1185">Reference proteome</keyword>
<sequence>MSFTPFELEEWQSRYEQTVTHNLADSGCHPVVLGELLGDSEAAVRRLLAADLHYPPVGGTDRLRALVADWQGADPDNVLVTVGAAEANAITVASLVEPGDHVVVMEPGYRQVRGSARNAGAQVDTFPLDPARGWRPDLDALDRVVRPDTKLIAVTNPNNPVGTVLTEEERAAIVAAADRVGAWLLADEVYRGTERLTTTVTPSFWGRYPRTVCVGSLSKAFGLPGLRVGWLVAPPPVRDAAWRRHEYATIATGTLSMHLAEVALTPASRDGLLTRNRALIREGYERLHAWVEGSEGLLSITPPEATALGFVRYHLPRPSLEVAHALRERGNVLVGVGAHFGVEHHLRITHGLEPDYLDAALASISRVLGELR</sequence>
<dbReference type="InterPro" id="IPR015424">
    <property type="entry name" value="PyrdxlP-dep_Trfase"/>
</dbReference>
<dbReference type="Pfam" id="PF00155">
    <property type="entry name" value="Aminotran_1_2"/>
    <property type="match status" value="1"/>
</dbReference>
<comment type="cofactor">
    <cofactor evidence="1">
        <name>pyridoxal 5'-phosphate</name>
        <dbReference type="ChEBI" id="CHEBI:597326"/>
    </cofactor>
</comment>
<keyword evidence="1 3" id="KW-0032">Aminotransferase</keyword>
<dbReference type="RefSeq" id="WP_086789258.1">
    <property type="nucleotide sequence ID" value="NZ_JAGIOO010000001.1"/>
</dbReference>
<evidence type="ECO:0000313" key="4">
    <source>
        <dbReference type="Proteomes" id="UP001519363"/>
    </source>
</evidence>
<comment type="similarity">
    <text evidence="1">Belongs to the class-I pyridoxal-phosphate-dependent aminotransferase family.</text>
</comment>